<keyword evidence="1" id="KW-1133">Transmembrane helix</keyword>
<dbReference type="InterPro" id="IPR013149">
    <property type="entry name" value="ADH-like_C"/>
</dbReference>
<dbReference type="GeneID" id="89948504"/>
<keyword evidence="1" id="KW-0812">Transmembrane</keyword>
<dbReference type="InterPro" id="IPR036291">
    <property type="entry name" value="NAD(P)-bd_dom_sf"/>
</dbReference>
<dbReference type="SUPFAM" id="SSF50129">
    <property type="entry name" value="GroES-like"/>
    <property type="match status" value="1"/>
</dbReference>
<organism evidence="3 4">
    <name type="scientific">Mucor velutinosus</name>
    <dbReference type="NCBI Taxonomy" id="708070"/>
    <lineage>
        <taxon>Eukaryota</taxon>
        <taxon>Fungi</taxon>
        <taxon>Fungi incertae sedis</taxon>
        <taxon>Mucoromycota</taxon>
        <taxon>Mucoromycotina</taxon>
        <taxon>Mucoromycetes</taxon>
        <taxon>Mucorales</taxon>
        <taxon>Mucorineae</taxon>
        <taxon>Mucoraceae</taxon>
        <taxon>Mucor</taxon>
    </lineage>
</organism>
<dbReference type="RefSeq" id="XP_064677054.1">
    <property type="nucleotide sequence ID" value="XM_064824118.1"/>
</dbReference>
<gene>
    <name evidence="3" type="primary">TGL5_1</name>
    <name evidence="3" type="ORF">ATC70_004818</name>
</gene>
<evidence type="ECO:0000313" key="3">
    <source>
        <dbReference type="EMBL" id="KAK4510388.1"/>
    </source>
</evidence>
<sequence>MSSAICLSDKQTSPDFKYGLEEKKLSLDAPKSDYTTVQILAASLNHRDVYIMKNQFMGVTTGGVVWSDADAEGPENAFAMLGLNPCIGVAAEKALVETNEIFKCPEHLSNLEAAALPLAGLTAYRAVFSKCGIKQGDNVLIIGIGGGVALFALQFAVAVGANVYVTSSNPEKIDRAVALGAKGGVNYKDANCIQQLKDMLNGGLIRAIVDGAGGSLYGQYPSVMKQGGVIANYGQTSNEPIAFSMYQVAQNIDLRGSTMG</sequence>
<evidence type="ECO:0000259" key="2">
    <source>
        <dbReference type="SMART" id="SM00829"/>
    </source>
</evidence>
<dbReference type="EMBL" id="JASEJX010000033">
    <property type="protein sequence ID" value="KAK4510388.1"/>
    <property type="molecule type" value="Genomic_DNA"/>
</dbReference>
<keyword evidence="4" id="KW-1185">Reference proteome</keyword>
<dbReference type="Gene3D" id="3.90.180.10">
    <property type="entry name" value="Medium-chain alcohol dehydrogenases, catalytic domain"/>
    <property type="match status" value="1"/>
</dbReference>
<name>A0AAN7D593_9FUNG</name>
<feature type="domain" description="Enoyl reductase (ER)" evidence="2">
    <location>
        <begin position="19"/>
        <end position="252"/>
    </location>
</feature>
<dbReference type="InterPro" id="IPR011032">
    <property type="entry name" value="GroES-like_sf"/>
</dbReference>
<dbReference type="GO" id="GO:0016491">
    <property type="term" value="F:oxidoreductase activity"/>
    <property type="evidence" value="ECO:0007669"/>
    <property type="project" value="InterPro"/>
</dbReference>
<comment type="caution">
    <text evidence="3">The sequence shown here is derived from an EMBL/GenBank/DDBJ whole genome shotgun (WGS) entry which is preliminary data.</text>
</comment>
<dbReference type="InterPro" id="IPR052711">
    <property type="entry name" value="Zinc_ADH-like"/>
</dbReference>
<dbReference type="PANTHER" id="PTHR45033">
    <property type="match status" value="1"/>
</dbReference>
<dbReference type="Gene3D" id="3.40.50.720">
    <property type="entry name" value="NAD(P)-binding Rossmann-like Domain"/>
    <property type="match status" value="1"/>
</dbReference>
<reference evidence="3 4" key="1">
    <citation type="submission" date="2022-11" db="EMBL/GenBank/DDBJ databases">
        <title>Mucor velutinosus strain NIH1002 WGS.</title>
        <authorList>
            <person name="Subramanian P."/>
            <person name="Mullikin J.C."/>
            <person name="Segre J.A."/>
            <person name="Zelazny A.M."/>
        </authorList>
    </citation>
    <scope>NUCLEOTIDE SEQUENCE [LARGE SCALE GENOMIC DNA]</scope>
    <source>
        <strain evidence="3 4">NIH1002</strain>
    </source>
</reference>
<dbReference type="SMART" id="SM00829">
    <property type="entry name" value="PKS_ER"/>
    <property type="match status" value="1"/>
</dbReference>
<evidence type="ECO:0000313" key="4">
    <source>
        <dbReference type="Proteomes" id="UP001304243"/>
    </source>
</evidence>
<proteinExistence type="predicted"/>
<protein>
    <submittedName>
        <fullName evidence="3">Lipase 5</fullName>
    </submittedName>
</protein>
<dbReference type="Pfam" id="PF00107">
    <property type="entry name" value="ADH_zinc_N"/>
    <property type="match status" value="1"/>
</dbReference>
<dbReference type="InterPro" id="IPR020843">
    <property type="entry name" value="ER"/>
</dbReference>
<dbReference type="SUPFAM" id="SSF51735">
    <property type="entry name" value="NAD(P)-binding Rossmann-fold domains"/>
    <property type="match status" value="1"/>
</dbReference>
<keyword evidence="1" id="KW-0472">Membrane</keyword>
<evidence type="ECO:0000256" key="1">
    <source>
        <dbReference type="SAM" id="Phobius"/>
    </source>
</evidence>
<accession>A0AAN7D593</accession>
<feature type="transmembrane region" description="Helical" evidence="1">
    <location>
        <begin position="139"/>
        <end position="165"/>
    </location>
</feature>
<dbReference type="AlphaFoldDB" id="A0AAN7D593"/>
<dbReference type="Proteomes" id="UP001304243">
    <property type="component" value="Unassembled WGS sequence"/>
</dbReference>
<dbReference type="CDD" id="cd05188">
    <property type="entry name" value="MDR"/>
    <property type="match status" value="1"/>
</dbReference>
<dbReference type="PANTHER" id="PTHR45033:SF3">
    <property type="entry name" value="DEHYDROGENASE, PUTATIVE (AFU_ORTHOLOGUE AFUA_2G13270)-RELATED"/>
    <property type="match status" value="1"/>
</dbReference>